<evidence type="ECO:0000313" key="1">
    <source>
        <dbReference type="EMBL" id="CAI8617144.1"/>
    </source>
</evidence>
<reference evidence="1 2" key="1">
    <citation type="submission" date="2023-01" db="EMBL/GenBank/DDBJ databases">
        <authorList>
            <person name="Kreplak J."/>
        </authorList>
    </citation>
    <scope>NUCLEOTIDE SEQUENCE [LARGE SCALE GENOMIC DNA]</scope>
</reference>
<dbReference type="AlphaFoldDB" id="A0AAV1B2Z0"/>
<accession>A0AAV1B2Z0</accession>
<dbReference type="PANTHER" id="PTHR31635">
    <property type="entry name" value="REVERSE TRANSCRIPTASE DOMAIN-CONTAINING PROTEIN-RELATED"/>
    <property type="match status" value="1"/>
</dbReference>
<proteinExistence type="predicted"/>
<evidence type="ECO:0000313" key="2">
    <source>
        <dbReference type="Proteomes" id="UP001157006"/>
    </source>
</evidence>
<protein>
    <submittedName>
        <fullName evidence="1">Uncharacterized protein</fullName>
    </submittedName>
</protein>
<dbReference type="PANTHER" id="PTHR31635:SF196">
    <property type="entry name" value="REVERSE TRANSCRIPTASE DOMAIN-CONTAINING PROTEIN-RELATED"/>
    <property type="match status" value="1"/>
</dbReference>
<dbReference type="EMBL" id="OX451741">
    <property type="protein sequence ID" value="CAI8617144.1"/>
    <property type="molecule type" value="Genomic_DNA"/>
</dbReference>
<gene>
    <name evidence="1" type="ORF">VFH_VI061680</name>
</gene>
<organism evidence="1 2">
    <name type="scientific">Vicia faba</name>
    <name type="common">Broad bean</name>
    <name type="synonym">Faba vulgaris</name>
    <dbReference type="NCBI Taxonomy" id="3906"/>
    <lineage>
        <taxon>Eukaryota</taxon>
        <taxon>Viridiplantae</taxon>
        <taxon>Streptophyta</taxon>
        <taxon>Embryophyta</taxon>
        <taxon>Tracheophyta</taxon>
        <taxon>Spermatophyta</taxon>
        <taxon>Magnoliopsida</taxon>
        <taxon>eudicotyledons</taxon>
        <taxon>Gunneridae</taxon>
        <taxon>Pentapetalae</taxon>
        <taxon>rosids</taxon>
        <taxon>fabids</taxon>
        <taxon>Fabales</taxon>
        <taxon>Fabaceae</taxon>
        <taxon>Papilionoideae</taxon>
        <taxon>50 kb inversion clade</taxon>
        <taxon>NPAAA clade</taxon>
        <taxon>Hologalegina</taxon>
        <taxon>IRL clade</taxon>
        <taxon>Fabeae</taxon>
        <taxon>Vicia</taxon>
    </lineage>
</organism>
<dbReference type="Proteomes" id="UP001157006">
    <property type="component" value="Chromosome 6"/>
</dbReference>
<keyword evidence="2" id="KW-1185">Reference proteome</keyword>
<sequence length="136" mass="15026">MFTSSSSVLIPEVCEVGRGKLKPNQIHWCSGVFTTCEVINSIFQMHPLKSPGPDRLPVLFFHKYLNIVGEDISNLALEILNSGKDPSSINNTGISRIPKCKTPISPNDLRPISLCNIVMKVVTKTIANRIKEILPL</sequence>
<name>A0AAV1B2Z0_VICFA</name>